<feature type="compositionally biased region" description="Basic and acidic residues" evidence="1">
    <location>
        <begin position="113"/>
        <end position="123"/>
    </location>
</feature>
<feature type="compositionally biased region" description="Low complexity" evidence="1">
    <location>
        <begin position="1"/>
        <end position="15"/>
    </location>
</feature>
<gene>
    <name evidence="2" type="ORF">CLODIP_2_CD12434</name>
</gene>
<comment type="caution">
    <text evidence="2">The sequence shown here is derived from an EMBL/GenBank/DDBJ whole genome shotgun (WGS) entry which is preliminary data.</text>
</comment>
<organism evidence="2 3">
    <name type="scientific">Cloeon dipterum</name>
    <dbReference type="NCBI Taxonomy" id="197152"/>
    <lineage>
        <taxon>Eukaryota</taxon>
        <taxon>Metazoa</taxon>
        <taxon>Ecdysozoa</taxon>
        <taxon>Arthropoda</taxon>
        <taxon>Hexapoda</taxon>
        <taxon>Insecta</taxon>
        <taxon>Pterygota</taxon>
        <taxon>Palaeoptera</taxon>
        <taxon>Ephemeroptera</taxon>
        <taxon>Pisciforma</taxon>
        <taxon>Baetidae</taxon>
        <taxon>Cloeon</taxon>
    </lineage>
</organism>
<sequence length="163" mass="17830">MSVESSEVTSQTTMSRHPETPPPSPPNEQQTEAKIEYTDASTIRVNKDRLYKRRPASTELDDTPVPPVEFREPVDVITKAPCKRNSSLDGHELELITSAMDDVDAIGCPAHELDERSTGESDAHSAGTASAKSTHGLIDKKFDDGEPQGNEKIADLVPVYKQD</sequence>
<keyword evidence="3" id="KW-1185">Reference proteome</keyword>
<dbReference type="Proteomes" id="UP000494165">
    <property type="component" value="Unassembled WGS sequence"/>
</dbReference>
<proteinExistence type="predicted"/>
<feature type="region of interest" description="Disordered" evidence="1">
    <location>
        <begin position="113"/>
        <end position="163"/>
    </location>
</feature>
<reference evidence="2 3" key="1">
    <citation type="submission" date="2020-04" db="EMBL/GenBank/DDBJ databases">
        <authorList>
            <person name="Alioto T."/>
            <person name="Alioto T."/>
            <person name="Gomez Garrido J."/>
        </authorList>
    </citation>
    <scope>NUCLEOTIDE SEQUENCE [LARGE SCALE GENOMIC DNA]</scope>
</reference>
<evidence type="ECO:0000313" key="2">
    <source>
        <dbReference type="EMBL" id="CAB3364924.1"/>
    </source>
</evidence>
<evidence type="ECO:0000256" key="1">
    <source>
        <dbReference type="SAM" id="MobiDB-lite"/>
    </source>
</evidence>
<dbReference type="EMBL" id="CADEPI010000018">
    <property type="protein sequence ID" value="CAB3364924.1"/>
    <property type="molecule type" value="Genomic_DNA"/>
</dbReference>
<accession>A0A8S1CA43</accession>
<protein>
    <submittedName>
        <fullName evidence="2">Uncharacterized protein</fullName>
    </submittedName>
</protein>
<dbReference type="AlphaFoldDB" id="A0A8S1CA43"/>
<evidence type="ECO:0000313" key="3">
    <source>
        <dbReference type="Proteomes" id="UP000494165"/>
    </source>
</evidence>
<feature type="region of interest" description="Disordered" evidence="1">
    <location>
        <begin position="1"/>
        <end position="68"/>
    </location>
</feature>
<name>A0A8S1CA43_9INSE</name>